<keyword evidence="2" id="KW-0479">Metal-binding</keyword>
<accession>A0ABD3F5P4</accession>
<evidence type="ECO:0000256" key="1">
    <source>
        <dbReference type="ARBA" id="ARBA00004123"/>
    </source>
</evidence>
<evidence type="ECO:0000256" key="4">
    <source>
        <dbReference type="ARBA" id="ARBA00022833"/>
    </source>
</evidence>
<evidence type="ECO:0008006" key="9">
    <source>
        <dbReference type="Google" id="ProtNLM"/>
    </source>
</evidence>
<reference evidence="7 8" key="1">
    <citation type="submission" date="2024-09" db="EMBL/GenBank/DDBJ databases">
        <title>Genome sequencing and assembly of Phytophthora oleae, isolate VK10A, causative agent of rot of olive drupes.</title>
        <authorList>
            <person name="Conti Taguali S."/>
            <person name="Riolo M."/>
            <person name="La Spada F."/>
            <person name="Cacciola S.O."/>
            <person name="Dionisio G."/>
        </authorList>
    </citation>
    <scope>NUCLEOTIDE SEQUENCE [LARGE SCALE GENOMIC DNA]</scope>
    <source>
        <strain evidence="7 8">VK10A</strain>
    </source>
</reference>
<dbReference type="GO" id="GO:0008270">
    <property type="term" value="F:zinc ion binding"/>
    <property type="evidence" value="ECO:0007669"/>
    <property type="project" value="UniProtKB-KW"/>
</dbReference>
<keyword evidence="4" id="KW-0862">Zinc</keyword>
<proteinExistence type="predicted"/>
<name>A0ABD3F5P4_9STRA</name>
<comment type="caution">
    <text evidence="7">The sequence shown here is derived from an EMBL/GenBank/DDBJ whole genome shotgun (WGS) entry which is preliminary data.</text>
</comment>
<keyword evidence="5" id="KW-0539">Nucleus</keyword>
<evidence type="ECO:0000313" key="7">
    <source>
        <dbReference type="EMBL" id="KAL3661589.1"/>
    </source>
</evidence>
<evidence type="ECO:0000256" key="5">
    <source>
        <dbReference type="ARBA" id="ARBA00023242"/>
    </source>
</evidence>
<dbReference type="GO" id="GO:0005634">
    <property type="term" value="C:nucleus"/>
    <property type="evidence" value="ECO:0007669"/>
    <property type="project" value="UniProtKB-SubCell"/>
</dbReference>
<organism evidence="7 8">
    <name type="scientific">Phytophthora oleae</name>
    <dbReference type="NCBI Taxonomy" id="2107226"/>
    <lineage>
        <taxon>Eukaryota</taxon>
        <taxon>Sar</taxon>
        <taxon>Stramenopiles</taxon>
        <taxon>Oomycota</taxon>
        <taxon>Peronosporomycetes</taxon>
        <taxon>Peronosporales</taxon>
        <taxon>Peronosporaceae</taxon>
        <taxon>Phytophthora</taxon>
    </lineage>
</organism>
<dbReference type="PANTHER" id="PTHR46481:SF10">
    <property type="entry name" value="ZINC FINGER BED DOMAIN-CONTAINING PROTEIN 39"/>
    <property type="match status" value="1"/>
</dbReference>
<comment type="subcellular location">
    <subcellularLocation>
        <location evidence="1">Nucleus</location>
    </subcellularLocation>
</comment>
<gene>
    <name evidence="7" type="ORF">V7S43_013349</name>
</gene>
<sequence length="510" mass="57985">MKCEAAGCSWTDVPTTSPCSVCGRQVHHMCSNDIYDGAELSKRFCSRECVRRFFSAKSDAQELTPSSASGVSRSSQDVVIDLAQGDPDDGEEPTAEVPAHTRPRNATNWVWDYVHRLEEPVAHNNTMYTHICLLCLQKKSWQDSLCKARHTSNAKGHLVSIHKENEGAMKEKQHRSKRASRFDVAARPREDVKRAAEPSEKTEQPAKRQKKLTWRAPVSRDQISGHIARWLIRDGLPRNMTTTTAFREFLVGVTGEPNVTIPSHKTYNDILDKHYSNFKKDVSKLIAEEFKELFEMQFLNVEHDLWSNSSKSCVVGASCSFIDHHWQPRHIALLAEVKNDGHNSEEVAEVLDKELKDRYGLDTVRFDPTDRLYDARTEPVYWLRHGLKENVRNEYVVDPTTNVPVKKKLIVTKGGAFPDGGKLIRKLRALNNFFSSSRSSERIARLKQVQTFHRLPELAAMVDIDVRVASTIKLFRRSIVKYAAFQAFFQNASESDAQVFTSRMGTYCSA</sequence>
<keyword evidence="8" id="KW-1185">Reference proteome</keyword>
<evidence type="ECO:0000256" key="6">
    <source>
        <dbReference type="SAM" id="MobiDB-lite"/>
    </source>
</evidence>
<evidence type="ECO:0000256" key="2">
    <source>
        <dbReference type="ARBA" id="ARBA00022723"/>
    </source>
</evidence>
<keyword evidence="3" id="KW-0863">Zinc-finger</keyword>
<dbReference type="EMBL" id="JBIMZQ010000035">
    <property type="protein sequence ID" value="KAL3661589.1"/>
    <property type="molecule type" value="Genomic_DNA"/>
</dbReference>
<dbReference type="Proteomes" id="UP001632037">
    <property type="component" value="Unassembled WGS sequence"/>
</dbReference>
<evidence type="ECO:0000313" key="8">
    <source>
        <dbReference type="Proteomes" id="UP001632037"/>
    </source>
</evidence>
<feature type="region of interest" description="Disordered" evidence="6">
    <location>
        <begin position="165"/>
        <end position="215"/>
    </location>
</feature>
<protein>
    <recommendedName>
        <fullName evidence="9">Zinc finger PHD-type domain-containing protein</fullName>
    </recommendedName>
</protein>
<evidence type="ECO:0000256" key="3">
    <source>
        <dbReference type="ARBA" id="ARBA00022771"/>
    </source>
</evidence>
<dbReference type="PANTHER" id="PTHR46481">
    <property type="entry name" value="ZINC FINGER BED DOMAIN-CONTAINING PROTEIN 4"/>
    <property type="match status" value="1"/>
</dbReference>
<dbReference type="AlphaFoldDB" id="A0ABD3F5P4"/>
<feature type="compositionally biased region" description="Basic and acidic residues" evidence="6">
    <location>
        <begin position="180"/>
        <end position="206"/>
    </location>
</feature>
<dbReference type="InterPro" id="IPR052035">
    <property type="entry name" value="ZnF_BED_domain_contain"/>
</dbReference>